<evidence type="ECO:0000313" key="9">
    <source>
        <dbReference type="EMBL" id="VDI71709.1"/>
    </source>
</evidence>
<sequence length="1087" mass="119916">MTAKLNWTAIVLTCAKKEWGEAVQKELELRQAKGYIDKDVILLTVEDPKSNVGSGGATINALLTVTEYISAKQGYSVINSDVLQDSHILILHSGRIYPYDPCGRTFMVLPVSYTNPEYDGLITNVDLLIKNISEKLAVKSGPGLWVSSTDMILSIPDNSEVPWKPCEACAITVPSTPKYCKDHGVYKIDKDGNVGGILFQKDIGSLECCERPDGKVPVVPSVVYFSSAVAGKLLSFYMKPPLDACTYMGLDSGEPPIQLSLFFDVMLPMTTEATEVEFVSGQNSRNQEDKNSEIEKLMRSARALLWKELSSTNIYTCMIEEGSFHYLTNTVLNHKYQITACPLSDNFQKNELIWNSFTHSYKQTGVKVDEESSVVNSVLLGDVEVGKKSVVCGCHIDGRVVIQSDSFISGLKIEYYQTKKTIKFADAVVVQGYNIYIKSLGMTKYVLTTHGRFDLIQLPMWRSTSNFCNSPWIVMMNRTGMIKEDLWSSDIDNDSQSIMTAKLFPVFHATEQVGLKEILWLQGQTEDKDGSILKRWRSSWRLSLQEILDLVNIEEEFQWKRQLFYDVCQRNIEDGLKEKKNIGFRSIYTSAVIDGFTDDILKTLDEVAANSEGEPGVTARTLANIADVLGCMGGAQGGLRSGPAANKSWAKAFHLLEIGDLKNGIAALAKERSRWLSRPDLCIRAARHYEGAASIFIRHAVKTVKEFFKPEPSELPPLGKWLTAECPARIDVSGGWSDTPPITYEHGGAVTMVALLVNGKKPVGARVKRIPELKLVFVIINNGVESSRVVCEELHDLEDYNQPYASGALLKATFICGGIIDLESSQSLSEQLQTNYGGGFEIQSWSNLPLGSGMGTSSILSAALIGVILRAAGKSCDRMGIIHLELYVEQMMTTGGGWQDQVGGICGGIHIGLSEGKLPVSIQAVDLKVSEETVKAFNERIVLIYTGKTRLARNLLQDVVRNWYARNPLIVETEDNLVALAQECSHAFIDGDLKKVGSCLDRYWQMKKIMAPGCETQIITTLMEAVRPFALGICMAGAGGGGFMYVLAQDPLTRDVIKQLIPTVKGADAEVYDACVDMEGLKITIEE</sequence>
<dbReference type="SUPFAM" id="SSF55060">
    <property type="entry name" value="GHMP Kinase, C-terminal domain"/>
    <property type="match status" value="1"/>
</dbReference>
<dbReference type="InterPro" id="IPR020568">
    <property type="entry name" value="Ribosomal_Su5_D2-typ_SF"/>
</dbReference>
<dbReference type="Pfam" id="PF00288">
    <property type="entry name" value="GHMP_kinases_N"/>
    <property type="match status" value="1"/>
</dbReference>
<protein>
    <submittedName>
        <fullName evidence="9">Fucokinase</fullName>
        <ecNumber evidence="9">2.7.1.52</ecNumber>
    </submittedName>
</protein>
<dbReference type="GO" id="GO:0050201">
    <property type="term" value="F:fucokinase activity"/>
    <property type="evidence" value="ECO:0007669"/>
    <property type="project" value="UniProtKB-EC"/>
</dbReference>
<comment type="similarity">
    <text evidence="5">Belongs to the GHMP kinase family.</text>
</comment>
<evidence type="ECO:0000259" key="7">
    <source>
        <dbReference type="Pfam" id="PF07959"/>
    </source>
</evidence>
<proteinExistence type="inferred from homology"/>
<dbReference type="InterPro" id="IPR036554">
    <property type="entry name" value="GHMP_kinase_C_sf"/>
</dbReference>
<gene>
    <name evidence="9" type="ORF">MGAL_10B040793</name>
</gene>
<dbReference type="SUPFAM" id="SSF54211">
    <property type="entry name" value="Ribosomal protein S5 domain 2-like"/>
    <property type="match status" value="1"/>
</dbReference>
<dbReference type="PANTHER" id="PTHR32463">
    <property type="entry name" value="L-FUCOSE KINASE"/>
    <property type="match status" value="1"/>
</dbReference>
<keyword evidence="1 9" id="KW-0808">Transferase</keyword>
<organism evidence="9 10">
    <name type="scientific">Mytilus galloprovincialis</name>
    <name type="common">Mediterranean mussel</name>
    <dbReference type="NCBI Taxonomy" id="29158"/>
    <lineage>
        <taxon>Eukaryota</taxon>
        <taxon>Metazoa</taxon>
        <taxon>Spiralia</taxon>
        <taxon>Lophotrochozoa</taxon>
        <taxon>Mollusca</taxon>
        <taxon>Bivalvia</taxon>
        <taxon>Autobranchia</taxon>
        <taxon>Pteriomorphia</taxon>
        <taxon>Mytilida</taxon>
        <taxon>Mytiloidea</taxon>
        <taxon>Mytilidae</taxon>
        <taxon>Mytilinae</taxon>
        <taxon>Mytilus</taxon>
    </lineage>
</organism>
<reference evidence="9" key="1">
    <citation type="submission" date="2018-11" db="EMBL/GenBank/DDBJ databases">
        <authorList>
            <person name="Alioto T."/>
            <person name="Alioto T."/>
        </authorList>
    </citation>
    <scope>NUCLEOTIDE SEQUENCE</scope>
</reference>
<keyword evidence="4" id="KW-0067">ATP-binding</keyword>
<dbReference type="EC" id="2.7.1.52" evidence="9"/>
<dbReference type="Pfam" id="PF07959">
    <property type="entry name" value="Fucose_pyrophosphorylase"/>
    <property type="match status" value="1"/>
</dbReference>
<dbReference type="Proteomes" id="UP000596742">
    <property type="component" value="Unassembled WGS sequence"/>
</dbReference>
<evidence type="ECO:0000259" key="8">
    <source>
        <dbReference type="Pfam" id="PF08544"/>
    </source>
</evidence>
<dbReference type="Gene3D" id="3.30.230.120">
    <property type="match status" value="1"/>
</dbReference>
<evidence type="ECO:0000256" key="5">
    <source>
        <dbReference type="ARBA" id="ARBA00038121"/>
    </source>
</evidence>
<dbReference type="GO" id="GO:0005524">
    <property type="term" value="F:ATP binding"/>
    <property type="evidence" value="ECO:0007669"/>
    <property type="project" value="UniProtKB-KW"/>
</dbReference>
<comment type="caution">
    <text evidence="9">The sequence shown here is derived from an EMBL/GenBank/DDBJ whole genome shotgun (WGS) entry which is preliminary data.</text>
</comment>
<name>A0A8B6H0N6_MYTGA</name>
<keyword evidence="3 9" id="KW-0418">Kinase</keyword>
<dbReference type="InterPro" id="IPR012887">
    <property type="entry name" value="GDP_fucose_pyrophosphorylase"/>
</dbReference>
<evidence type="ECO:0000259" key="6">
    <source>
        <dbReference type="Pfam" id="PF00288"/>
    </source>
</evidence>
<dbReference type="Gene3D" id="2.160.10.10">
    <property type="entry name" value="Hexapeptide repeat proteins"/>
    <property type="match status" value="1"/>
</dbReference>
<dbReference type="AlphaFoldDB" id="A0A8B6H0N6"/>
<dbReference type="PANTHER" id="PTHR32463:SF0">
    <property type="entry name" value="L-FUCOSE KINASE"/>
    <property type="match status" value="1"/>
</dbReference>
<dbReference type="EMBL" id="UYJE01009267">
    <property type="protein sequence ID" value="VDI71709.1"/>
    <property type="molecule type" value="Genomic_DNA"/>
</dbReference>
<dbReference type="InterPro" id="IPR052203">
    <property type="entry name" value="GHMP_Kinase-Related"/>
</dbReference>
<dbReference type="SUPFAM" id="SSF51161">
    <property type="entry name" value="Trimeric LpxA-like enzymes"/>
    <property type="match status" value="1"/>
</dbReference>
<feature type="domain" description="GHMP kinase N-terminal" evidence="6">
    <location>
        <begin position="831"/>
        <end position="908"/>
    </location>
</feature>
<accession>A0A8B6H0N6</accession>
<dbReference type="InterPro" id="IPR011004">
    <property type="entry name" value="Trimer_LpxA-like_sf"/>
</dbReference>
<keyword evidence="2" id="KW-0547">Nucleotide-binding</keyword>
<dbReference type="Pfam" id="PF08544">
    <property type="entry name" value="GHMP_kinases_C"/>
    <property type="match status" value="1"/>
</dbReference>
<dbReference type="PRINTS" id="PR00959">
    <property type="entry name" value="MEVGALKINASE"/>
</dbReference>
<dbReference type="InterPro" id="IPR006204">
    <property type="entry name" value="GHMP_kinase_N_dom"/>
</dbReference>
<dbReference type="InterPro" id="IPR013750">
    <property type="entry name" value="GHMP_kinase_C_dom"/>
</dbReference>
<feature type="domain" description="GHMP kinase C-terminal" evidence="8">
    <location>
        <begin position="987"/>
        <end position="1055"/>
    </location>
</feature>
<evidence type="ECO:0000256" key="2">
    <source>
        <dbReference type="ARBA" id="ARBA00022741"/>
    </source>
</evidence>
<feature type="domain" description="GDP-fucose pyrophosphorylase" evidence="7">
    <location>
        <begin position="80"/>
        <end position="508"/>
    </location>
</feature>
<evidence type="ECO:0000256" key="3">
    <source>
        <dbReference type="ARBA" id="ARBA00022777"/>
    </source>
</evidence>
<dbReference type="GO" id="GO:0042352">
    <property type="term" value="P:GDP-L-fucose salvage"/>
    <property type="evidence" value="ECO:0007669"/>
    <property type="project" value="TreeGrafter"/>
</dbReference>
<evidence type="ECO:0000256" key="1">
    <source>
        <dbReference type="ARBA" id="ARBA00022679"/>
    </source>
</evidence>
<evidence type="ECO:0000256" key="4">
    <source>
        <dbReference type="ARBA" id="ARBA00022840"/>
    </source>
</evidence>
<dbReference type="OrthoDB" id="271303at2759"/>
<evidence type="ECO:0000313" key="10">
    <source>
        <dbReference type="Proteomes" id="UP000596742"/>
    </source>
</evidence>
<keyword evidence="10" id="KW-1185">Reference proteome</keyword>